<protein>
    <submittedName>
        <fullName evidence="2">Uncharacterized protein</fullName>
    </submittedName>
</protein>
<sequence>MARYHLLPDLKPLAPTQVHRLLPKSPSVLRRNLFLTPFSFYVGSTFKGAPREQQALLELEETATRLKREKETLRNTLKYLTATSAVKDVLETLRLGTKGGKAKNAEPADEVLRKAQALFLDRLSELVNASSLQKIHHFSLLVVGLEEKDKWWKEVPDQGLCRSGGFAQVYKAYVNNNPGEVVALNVMSNYIAFVA</sequence>
<reference evidence="2" key="1">
    <citation type="submission" date="2020-03" db="EMBL/GenBank/DDBJ databases">
        <title>A high-quality chromosome-level genome assembly of a woody plant with both climbing and erect habits, Rhamnella rubrinervis.</title>
        <authorList>
            <person name="Lu Z."/>
            <person name="Yang Y."/>
            <person name="Zhu X."/>
            <person name="Sun Y."/>
        </authorList>
    </citation>
    <scope>NUCLEOTIDE SEQUENCE</scope>
    <source>
        <strain evidence="2">BYM</strain>
        <tissue evidence="2">Leaf</tissue>
    </source>
</reference>
<keyword evidence="3" id="KW-1185">Reference proteome</keyword>
<dbReference type="Proteomes" id="UP000796880">
    <property type="component" value="Unassembled WGS sequence"/>
</dbReference>
<organism evidence="2 3">
    <name type="scientific">Rhamnella rubrinervis</name>
    <dbReference type="NCBI Taxonomy" id="2594499"/>
    <lineage>
        <taxon>Eukaryota</taxon>
        <taxon>Viridiplantae</taxon>
        <taxon>Streptophyta</taxon>
        <taxon>Embryophyta</taxon>
        <taxon>Tracheophyta</taxon>
        <taxon>Spermatophyta</taxon>
        <taxon>Magnoliopsida</taxon>
        <taxon>eudicotyledons</taxon>
        <taxon>Gunneridae</taxon>
        <taxon>Pentapetalae</taxon>
        <taxon>rosids</taxon>
        <taxon>fabids</taxon>
        <taxon>Rosales</taxon>
        <taxon>Rhamnaceae</taxon>
        <taxon>rhamnoid group</taxon>
        <taxon>Rhamneae</taxon>
        <taxon>Rhamnella</taxon>
    </lineage>
</organism>
<proteinExistence type="predicted"/>
<dbReference type="PANTHER" id="PTHR46732:SF8">
    <property type="entry name" value="ATP-DEPENDENT PROTEASE LA (LON) DOMAIN PROTEIN"/>
    <property type="match status" value="1"/>
</dbReference>
<feature type="coiled-coil region" evidence="1">
    <location>
        <begin position="49"/>
        <end position="83"/>
    </location>
</feature>
<dbReference type="OrthoDB" id="248495at2759"/>
<dbReference type="EMBL" id="VOIH02000004">
    <property type="protein sequence ID" value="KAF3447927.1"/>
    <property type="molecule type" value="Genomic_DNA"/>
</dbReference>
<evidence type="ECO:0000313" key="2">
    <source>
        <dbReference type="EMBL" id="KAF3447927.1"/>
    </source>
</evidence>
<keyword evidence="1" id="KW-0175">Coiled coil</keyword>
<evidence type="ECO:0000313" key="3">
    <source>
        <dbReference type="Proteomes" id="UP000796880"/>
    </source>
</evidence>
<comment type="caution">
    <text evidence="2">The sequence shown here is derived from an EMBL/GenBank/DDBJ whole genome shotgun (WGS) entry which is preliminary data.</text>
</comment>
<dbReference type="AlphaFoldDB" id="A0A8K0H8P1"/>
<name>A0A8K0H8P1_9ROSA</name>
<evidence type="ECO:0000256" key="1">
    <source>
        <dbReference type="SAM" id="Coils"/>
    </source>
</evidence>
<accession>A0A8K0H8P1</accession>
<dbReference type="PANTHER" id="PTHR46732">
    <property type="entry name" value="ATP-DEPENDENT PROTEASE LA (LON) DOMAIN PROTEIN"/>
    <property type="match status" value="1"/>
</dbReference>
<gene>
    <name evidence="2" type="ORF">FNV43_RR08634</name>
</gene>